<evidence type="ECO:0000256" key="1">
    <source>
        <dbReference type="ARBA" id="ARBA00023157"/>
    </source>
</evidence>
<gene>
    <name evidence="3" type="ORF">TSPGSL018_21627</name>
</gene>
<name>A0A061QQX4_9CHLO</name>
<evidence type="ECO:0000313" key="3">
    <source>
        <dbReference type="EMBL" id="JAC63052.1"/>
    </source>
</evidence>
<protein>
    <submittedName>
        <fullName evidence="3">Uncharacterized protein</fullName>
    </submittedName>
</protein>
<dbReference type="AlphaFoldDB" id="A0A061QQX4"/>
<organism evidence="3">
    <name type="scientific">Tetraselmis sp. GSL018</name>
    <dbReference type="NCBI Taxonomy" id="582737"/>
    <lineage>
        <taxon>Eukaryota</taxon>
        <taxon>Viridiplantae</taxon>
        <taxon>Chlorophyta</taxon>
        <taxon>core chlorophytes</taxon>
        <taxon>Chlorodendrophyceae</taxon>
        <taxon>Chlorodendrales</taxon>
        <taxon>Chlorodendraceae</taxon>
        <taxon>Tetraselmis</taxon>
    </lineage>
</organism>
<proteinExistence type="predicted"/>
<feature type="non-terminal residue" evidence="3">
    <location>
        <position position="73"/>
    </location>
</feature>
<dbReference type="InterPro" id="IPR013806">
    <property type="entry name" value="Kringle-like"/>
</dbReference>
<feature type="non-terminal residue" evidence="3">
    <location>
        <position position="1"/>
    </location>
</feature>
<dbReference type="SUPFAM" id="SSF57440">
    <property type="entry name" value="Kringle-like"/>
    <property type="match status" value="1"/>
</dbReference>
<evidence type="ECO:0000256" key="2">
    <source>
        <dbReference type="SAM" id="MobiDB-lite"/>
    </source>
</evidence>
<dbReference type="EMBL" id="GBEZ01023875">
    <property type="protein sequence ID" value="JAC63052.1"/>
    <property type="molecule type" value="Transcribed_RNA"/>
</dbReference>
<reference evidence="3" key="1">
    <citation type="submission" date="2014-05" db="EMBL/GenBank/DDBJ databases">
        <title>The transcriptome of the halophilic microalga Tetraselmis sp. GSL018 isolated from the Great Salt Lake, Utah.</title>
        <authorList>
            <person name="Jinkerson R.E."/>
            <person name="D'Adamo S."/>
            <person name="Posewitz M.C."/>
        </authorList>
    </citation>
    <scope>NUCLEOTIDE SEQUENCE</scope>
    <source>
        <strain evidence="3">GSL018</strain>
    </source>
</reference>
<feature type="region of interest" description="Disordered" evidence="2">
    <location>
        <begin position="54"/>
        <end position="73"/>
    </location>
</feature>
<sequence length="73" mass="8047">YPALYGYLPENHCRNPAGERDYAGCFVNGKWLRCRLEVCKPMIGASSWPNMSDMLPRSRSRGPPSAAVFAGVA</sequence>
<accession>A0A061QQX4</accession>
<keyword evidence="1" id="KW-1015">Disulfide bond</keyword>